<organism evidence="1">
    <name type="scientific">Myoviridae sp. ctYA416</name>
    <dbReference type="NCBI Taxonomy" id="2825125"/>
    <lineage>
        <taxon>Viruses</taxon>
        <taxon>Duplodnaviria</taxon>
        <taxon>Heunggongvirae</taxon>
        <taxon>Uroviricota</taxon>
        <taxon>Caudoviricetes</taxon>
    </lineage>
</organism>
<evidence type="ECO:0000313" key="1">
    <source>
        <dbReference type="EMBL" id="DAF97691.1"/>
    </source>
</evidence>
<reference evidence="1" key="1">
    <citation type="journal article" date="2021" name="Proc. Natl. Acad. Sci. U.S.A.">
        <title>A Catalog of Tens of Thousands of Viruses from Human Metagenomes Reveals Hidden Associations with Chronic Diseases.</title>
        <authorList>
            <person name="Tisza M.J."/>
            <person name="Buck C.B."/>
        </authorList>
    </citation>
    <scope>NUCLEOTIDE SEQUENCE</scope>
    <source>
        <strain evidence="1">CtYA416</strain>
    </source>
</reference>
<protein>
    <submittedName>
        <fullName evidence="1">Tail sheath protein</fullName>
    </submittedName>
</protein>
<dbReference type="EMBL" id="BK016136">
    <property type="protein sequence ID" value="DAF97691.1"/>
    <property type="molecule type" value="Genomic_DNA"/>
</dbReference>
<proteinExistence type="predicted"/>
<name>A0A8S5UTC4_9CAUD</name>
<accession>A0A8S5UTC4</accession>
<sequence>MIGTKIILEDQSYIPSLRTADPRTTPIIFMGFTSDKGTEEYKKWQGKDFFNQYGEISFARHGQPLLQAANVINNGGIVYAKRIVDPTAKVAMLGVVAHTKQVEQQEERIKIDPITHAAVLKADGSGEYETEKVFWKKEDHDAYTAGKYTIDDLPVYSQEEAGADAVPAKYAVCEINFTIETLTPEENINGSNFAKNGKDFYNKLKNNRDSKYPLFLLTDNGRGESNKRVTISLDDTLTRSAQAARYVIDVSENNSTTESLIFSLNPSEIENNLSLFIQPVVKRSSSQLLCYGYEDQVELFLQDVSTKSGIPVEELLKADILGARNWRGQALKRLKIVTATTDGARTVKLDRFDGHPLTGGTNGETFGRAPIETYKGVGDHESVYAKEMTKVYDGTFNDDIFDVDNNPIDIVVDANYPHETKRAIEALCTFRQDVFFFRDMGTRGLTDIVSIKNAKLLNNGINNRFVADYCQYYDIIDPYTRKQITVTIGYSIARLICMHFFNGRSLVCAGINNGWTIPEIVEGSLSYVPKITPAGDQVNEMDDLRVNFGKYYNNIFTIATEYTAQDIYTQLSFLNNVLSIQELIKQIRIECPKSRYKFITGTDFEDYKSDVQAVINANSSKFASIEIDFNTDSVYAANKIVYAVIKVSFKDFAQAEIFRIIAIPIAQTVSSTRI</sequence>